<proteinExistence type="predicted"/>
<evidence type="ECO:0000256" key="3">
    <source>
        <dbReference type="ARBA" id="ARBA00023015"/>
    </source>
</evidence>
<dbReference type="Proteomes" id="UP001151582">
    <property type="component" value="Unassembled WGS sequence"/>
</dbReference>
<evidence type="ECO:0000313" key="9">
    <source>
        <dbReference type="EMBL" id="KAJ1977523.1"/>
    </source>
</evidence>
<evidence type="ECO:0000313" key="10">
    <source>
        <dbReference type="Proteomes" id="UP001151582"/>
    </source>
</evidence>
<evidence type="ECO:0000256" key="5">
    <source>
        <dbReference type="ARBA" id="ARBA00023163"/>
    </source>
</evidence>
<evidence type="ECO:0000256" key="2">
    <source>
        <dbReference type="ARBA" id="ARBA00022833"/>
    </source>
</evidence>
<keyword evidence="3" id="KW-0805">Transcription regulation</keyword>
<keyword evidence="1" id="KW-0479">Metal-binding</keyword>
<dbReference type="InterPro" id="IPR007219">
    <property type="entry name" value="XnlR_reg_dom"/>
</dbReference>
<dbReference type="CDD" id="cd12148">
    <property type="entry name" value="fungal_TF_MHR"/>
    <property type="match status" value="1"/>
</dbReference>
<organism evidence="9 10">
    <name type="scientific">Dimargaris verticillata</name>
    <dbReference type="NCBI Taxonomy" id="2761393"/>
    <lineage>
        <taxon>Eukaryota</taxon>
        <taxon>Fungi</taxon>
        <taxon>Fungi incertae sedis</taxon>
        <taxon>Zoopagomycota</taxon>
        <taxon>Kickxellomycotina</taxon>
        <taxon>Dimargaritomycetes</taxon>
        <taxon>Dimargaritales</taxon>
        <taxon>Dimargaritaceae</taxon>
        <taxon>Dimargaris</taxon>
    </lineage>
</organism>
<evidence type="ECO:0000256" key="7">
    <source>
        <dbReference type="SAM" id="MobiDB-lite"/>
    </source>
</evidence>
<feature type="compositionally biased region" description="Polar residues" evidence="7">
    <location>
        <begin position="68"/>
        <end position="77"/>
    </location>
</feature>
<reference evidence="9" key="1">
    <citation type="submission" date="2022-07" db="EMBL/GenBank/DDBJ databases">
        <title>Phylogenomic reconstructions and comparative analyses of Kickxellomycotina fungi.</title>
        <authorList>
            <person name="Reynolds N.K."/>
            <person name="Stajich J.E."/>
            <person name="Barry K."/>
            <person name="Grigoriev I.V."/>
            <person name="Crous P."/>
            <person name="Smith M.E."/>
        </authorList>
    </citation>
    <scope>NUCLEOTIDE SEQUENCE</scope>
    <source>
        <strain evidence="9">RSA 567</strain>
    </source>
</reference>
<feature type="region of interest" description="Disordered" evidence="7">
    <location>
        <begin position="63"/>
        <end position="87"/>
    </location>
</feature>
<keyword evidence="6" id="KW-0539">Nucleus</keyword>
<evidence type="ECO:0000256" key="6">
    <source>
        <dbReference type="ARBA" id="ARBA00023242"/>
    </source>
</evidence>
<feature type="domain" description="Xylanolytic transcriptional activator regulatory" evidence="8">
    <location>
        <begin position="110"/>
        <end position="244"/>
    </location>
</feature>
<evidence type="ECO:0000256" key="1">
    <source>
        <dbReference type="ARBA" id="ARBA00022723"/>
    </source>
</evidence>
<sequence>MPMPFPIATASMTQHSPHGHDPLAKPSLPTIPTSSHQRTPSDWDPSDLGRLFERLSLASRHTSALAEDTTSSVQPSSEGIHLTVDDSPDHTAHEQLLDVLYHKPLVTDLIHYYFYRFGTVNPRLHAKQFLARVAGSNPDPLLLNCTLAQAVRYCEIDQVRQLPLFETGLVYYRQAQNHIFTALEHPSPNHPAALVEMASLAFSLGALDDAALYSSLAVRVLHQLALHLTDAPPSVGRHDDQALSHPARWDREHDRIQFWATVNYEFLAAAFTYEAPAADLEISCVQFPNLANLDPRPSETATGDAVRLSSSSGEYIRPPRTLLVASPHLGMLMHPYSLMLTKLASCITRLCAQRDQIQAFPERDVLALYQEMQQWYRQLPAELSMPSVAILPQIGSPDVWVPCMQRVFLQCQFYALVITLLVAFADTTHIGSTNPSTSSESNDANQYCQGLAWSYLEMFCHQILPVLNALPTYRRHPDTTLCLLAICKVMLLSSMRSRVKTILNSSSTPQSYLAYLVHWARQHASYYTHLAEIVDS</sequence>
<dbReference type="GO" id="GO:0003677">
    <property type="term" value="F:DNA binding"/>
    <property type="evidence" value="ECO:0007669"/>
    <property type="project" value="UniProtKB-KW"/>
</dbReference>
<keyword evidence="5" id="KW-0804">Transcription</keyword>
<dbReference type="PANTHER" id="PTHR31313:SF81">
    <property type="entry name" value="TY1 ENHANCER ACTIVATOR"/>
    <property type="match status" value="1"/>
</dbReference>
<keyword evidence="10" id="KW-1185">Reference proteome</keyword>
<keyword evidence="4" id="KW-0238">DNA-binding</keyword>
<comment type="caution">
    <text evidence="9">The sequence shown here is derived from an EMBL/GenBank/DDBJ whole genome shotgun (WGS) entry which is preliminary data.</text>
</comment>
<dbReference type="Pfam" id="PF04082">
    <property type="entry name" value="Fungal_trans"/>
    <property type="match status" value="1"/>
</dbReference>
<dbReference type="InterPro" id="IPR051615">
    <property type="entry name" value="Transcr_Regulatory_Elem"/>
</dbReference>
<evidence type="ECO:0000259" key="8">
    <source>
        <dbReference type="Pfam" id="PF04082"/>
    </source>
</evidence>
<dbReference type="GO" id="GO:0008270">
    <property type="term" value="F:zinc ion binding"/>
    <property type="evidence" value="ECO:0007669"/>
    <property type="project" value="InterPro"/>
</dbReference>
<gene>
    <name evidence="9" type="ORF">H4R34_003551</name>
</gene>
<name>A0A9W8B608_9FUNG</name>
<dbReference type="OrthoDB" id="10313556at2759"/>
<protein>
    <recommendedName>
        <fullName evidence="8">Xylanolytic transcriptional activator regulatory domain-containing protein</fullName>
    </recommendedName>
</protein>
<feature type="compositionally biased region" description="Polar residues" evidence="7">
    <location>
        <begin position="30"/>
        <end position="40"/>
    </location>
</feature>
<evidence type="ECO:0000256" key="4">
    <source>
        <dbReference type="ARBA" id="ARBA00023125"/>
    </source>
</evidence>
<keyword evidence="2" id="KW-0862">Zinc</keyword>
<dbReference type="GO" id="GO:0006351">
    <property type="term" value="P:DNA-templated transcription"/>
    <property type="evidence" value="ECO:0007669"/>
    <property type="project" value="InterPro"/>
</dbReference>
<dbReference type="EMBL" id="JANBQB010000341">
    <property type="protein sequence ID" value="KAJ1977523.1"/>
    <property type="molecule type" value="Genomic_DNA"/>
</dbReference>
<dbReference type="AlphaFoldDB" id="A0A9W8B608"/>
<accession>A0A9W8B608</accession>
<dbReference type="PANTHER" id="PTHR31313">
    <property type="entry name" value="TY1 ENHANCER ACTIVATOR"/>
    <property type="match status" value="1"/>
</dbReference>
<feature type="region of interest" description="Disordered" evidence="7">
    <location>
        <begin position="11"/>
        <end position="46"/>
    </location>
</feature>